<organism evidence="1 2">
    <name type="scientific">Lithohypha guttulata</name>
    <dbReference type="NCBI Taxonomy" id="1690604"/>
    <lineage>
        <taxon>Eukaryota</taxon>
        <taxon>Fungi</taxon>
        <taxon>Dikarya</taxon>
        <taxon>Ascomycota</taxon>
        <taxon>Pezizomycotina</taxon>
        <taxon>Eurotiomycetes</taxon>
        <taxon>Chaetothyriomycetidae</taxon>
        <taxon>Chaetothyriales</taxon>
        <taxon>Trichomeriaceae</taxon>
        <taxon>Lithohypha</taxon>
    </lineage>
</organism>
<protein>
    <submittedName>
        <fullName evidence="1">Uncharacterized protein</fullName>
    </submittedName>
</protein>
<name>A0AAN7YFZ8_9EURO</name>
<comment type="caution">
    <text evidence="1">The sequence shown here is derived from an EMBL/GenBank/DDBJ whole genome shotgun (WGS) entry which is preliminary data.</text>
</comment>
<dbReference type="EMBL" id="JAVRRJ010000004">
    <property type="protein sequence ID" value="KAK5085142.1"/>
    <property type="molecule type" value="Genomic_DNA"/>
</dbReference>
<proteinExistence type="predicted"/>
<accession>A0AAN7YFZ8</accession>
<reference evidence="1 2" key="1">
    <citation type="submission" date="2023-08" db="EMBL/GenBank/DDBJ databases">
        <title>Black Yeasts Isolated from many extreme environments.</title>
        <authorList>
            <person name="Coleine C."/>
            <person name="Stajich J.E."/>
            <person name="Selbmann L."/>
        </authorList>
    </citation>
    <scope>NUCLEOTIDE SEQUENCE [LARGE SCALE GENOMIC DNA]</scope>
    <source>
        <strain evidence="1 2">CCFEE 5910</strain>
    </source>
</reference>
<gene>
    <name evidence="1" type="ORF">LTR05_004421</name>
</gene>
<evidence type="ECO:0000313" key="2">
    <source>
        <dbReference type="Proteomes" id="UP001309876"/>
    </source>
</evidence>
<keyword evidence="2" id="KW-1185">Reference proteome</keyword>
<dbReference type="AlphaFoldDB" id="A0AAN7YFZ8"/>
<sequence>MVDIYTSTEPTPESSTDESAIAAFMFGAWSTTELTRFSTEPQKIFNIFFSSVYSYHEVLETYFHKTGVSIDSVSWSMILAIGKVLIAKAYVVCRYPRLDFEAFDDVLRYKAASRSQEEFDARARVWEIKNQVWYTTLDLGASSLPKAKPARRTYEYIVDSLIHDEFHNIFQPWDENLLSKKRYAGGSKQHVAHTKYLQFHGNLWR</sequence>
<dbReference type="Proteomes" id="UP001309876">
    <property type="component" value="Unassembled WGS sequence"/>
</dbReference>
<evidence type="ECO:0000313" key="1">
    <source>
        <dbReference type="EMBL" id="KAK5085142.1"/>
    </source>
</evidence>